<proteinExistence type="predicted"/>
<dbReference type="AlphaFoldDB" id="A0A0E9RHV9"/>
<protein>
    <submittedName>
        <fullName evidence="1">Uncharacterized protein</fullName>
    </submittedName>
</protein>
<name>A0A0E9RHV9_ANGAN</name>
<reference evidence="1" key="2">
    <citation type="journal article" date="2015" name="Fish Shellfish Immunol.">
        <title>Early steps in the European eel (Anguilla anguilla)-Vibrio vulnificus interaction in the gills: Role of the RtxA13 toxin.</title>
        <authorList>
            <person name="Callol A."/>
            <person name="Pajuelo D."/>
            <person name="Ebbesson L."/>
            <person name="Teles M."/>
            <person name="MacKenzie S."/>
            <person name="Amaro C."/>
        </authorList>
    </citation>
    <scope>NUCLEOTIDE SEQUENCE</scope>
</reference>
<evidence type="ECO:0000313" key="1">
    <source>
        <dbReference type="EMBL" id="JAH28367.1"/>
    </source>
</evidence>
<reference evidence="1" key="1">
    <citation type="submission" date="2014-11" db="EMBL/GenBank/DDBJ databases">
        <authorList>
            <person name="Amaro Gonzalez C."/>
        </authorList>
    </citation>
    <scope>NUCLEOTIDE SEQUENCE</scope>
</reference>
<organism evidence="1">
    <name type="scientific">Anguilla anguilla</name>
    <name type="common">European freshwater eel</name>
    <name type="synonym">Muraena anguilla</name>
    <dbReference type="NCBI Taxonomy" id="7936"/>
    <lineage>
        <taxon>Eukaryota</taxon>
        <taxon>Metazoa</taxon>
        <taxon>Chordata</taxon>
        <taxon>Craniata</taxon>
        <taxon>Vertebrata</taxon>
        <taxon>Euteleostomi</taxon>
        <taxon>Actinopterygii</taxon>
        <taxon>Neopterygii</taxon>
        <taxon>Teleostei</taxon>
        <taxon>Anguilliformes</taxon>
        <taxon>Anguillidae</taxon>
        <taxon>Anguilla</taxon>
    </lineage>
</organism>
<accession>A0A0E9RHV9</accession>
<dbReference type="EMBL" id="GBXM01080210">
    <property type="protein sequence ID" value="JAH28367.1"/>
    <property type="molecule type" value="Transcribed_RNA"/>
</dbReference>
<sequence>MAECTAQLFIPVWPISKSMSNWLNLKNYICAGSSYGKAETHNKLQVKHYSFN</sequence>